<dbReference type="AlphaFoldDB" id="A0A6A6IAZ2"/>
<sequence>MATEAPDTKTHDAAHDAANAEATRREAEQYWGYLIKEDKCGTDLFDRLLKGIAEVISKTFEPSDSPDLTPSQIAAFYRAVGGNYDVLFIETPPSSISFIYRSLGAFHSLQPAPDDDGYSTPTIPALKRRGFVTWQTIQLLLGPEEHVPFLQNAVAHFDVVDPETGTTFPKVLPKECLPERPDDAMEAWYEGVAARLKREAEEDAAAREKGPRVRIEVDEPDPRASTEMSEGEVDEKHGAAKYFADPLYRKARHRPPFVRHVSKPPRYEEQDRGRLLSSVRHMLNPFNRRKSLPGRYEDDDYLDADRTPIATAPPPAPRYPSHKRPHPPRRESSLSTTDSDSDSDRPPSRRRTPVLRHRRSHEPPTSPREYFPAYYDERRYSHDPVPPNRKEDGPPPLYGPTKSPLFATQVAQLQANSYYDRRPSMPSRTSYRPRDVRYTAPPPEIDPPYVRERGREVYDPNSSRHRRRSEEHPRDRERSESARTRSHSGHDRVKDDEWDGRGSSRDRDRDWDRERDRDRRTHRYVAGVQDGVGGRRYPVEQAWR</sequence>
<gene>
    <name evidence="3" type="ORF">BU26DRAFT_520557</name>
</gene>
<feature type="region of interest" description="Disordered" evidence="1">
    <location>
        <begin position="288"/>
        <end position="544"/>
    </location>
</feature>
<evidence type="ECO:0000313" key="3">
    <source>
        <dbReference type="EMBL" id="KAF2247377.1"/>
    </source>
</evidence>
<feature type="compositionally biased region" description="Basic and acidic residues" evidence="1">
    <location>
        <begin position="449"/>
        <end position="458"/>
    </location>
</feature>
<dbReference type="EMBL" id="ML987197">
    <property type="protein sequence ID" value="KAF2247377.1"/>
    <property type="molecule type" value="Genomic_DNA"/>
</dbReference>
<dbReference type="Pfam" id="PF24355">
    <property type="entry name" value="DUF7514"/>
    <property type="match status" value="1"/>
</dbReference>
<dbReference type="Proteomes" id="UP000800094">
    <property type="component" value="Unassembled WGS sequence"/>
</dbReference>
<organism evidence="3 4">
    <name type="scientific">Trematosphaeria pertusa</name>
    <dbReference type="NCBI Taxonomy" id="390896"/>
    <lineage>
        <taxon>Eukaryota</taxon>
        <taxon>Fungi</taxon>
        <taxon>Dikarya</taxon>
        <taxon>Ascomycota</taxon>
        <taxon>Pezizomycotina</taxon>
        <taxon>Dothideomycetes</taxon>
        <taxon>Pleosporomycetidae</taxon>
        <taxon>Pleosporales</taxon>
        <taxon>Massarineae</taxon>
        <taxon>Trematosphaeriaceae</taxon>
        <taxon>Trematosphaeria</taxon>
    </lineage>
</organism>
<dbReference type="RefSeq" id="XP_033682381.1">
    <property type="nucleotide sequence ID" value="XM_033829314.1"/>
</dbReference>
<proteinExistence type="predicted"/>
<evidence type="ECO:0000259" key="2">
    <source>
        <dbReference type="Pfam" id="PF24355"/>
    </source>
</evidence>
<dbReference type="PANTHER" id="PTHR39611:SF2">
    <property type="entry name" value="HYDROXYPROLINE-RICH GLYCOPROTEIN DZ-HRGP"/>
    <property type="match status" value="1"/>
</dbReference>
<feature type="compositionally biased region" description="Basic and acidic residues" evidence="1">
    <location>
        <begin position="468"/>
        <end position="519"/>
    </location>
</feature>
<dbReference type="GeneID" id="54582644"/>
<feature type="compositionally biased region" description="Basic and acidic residues" evidence="1">
    <location>
        <begin position="1"/>
        <end position="15"/>
    </location>
</feature>
<name>A0A6A6IAZ2_9PLEO</name>
<feature type="compositionally biased region" description="Basic and acidic residues" evidence="1">
    <location>
        <begin position="375"/>
        <end position="393"/>
    </location>
</feature>
<feature type="region of interest" description="Disordered" evidence="1">
    <location>
        <begin position="1"/>
        <end position="21"/>
    </location>
</feature>
<accession>A0A6A6IAZ2</accession>
<evidence type="ECO:0000313" key="4">
    <source>
        <dbReference type="Proteomes" id="UP000800094"/>
    </source>
</evidence>
<dbReference type="OrthoDB" id="5420895at2759"/>
<evidence type="ECO:0000256" key="1">
    <source>
        <dbReference type="SAM" id="MobiDB-lite"/>
    </source>
</evidence>
<feature type="domain" description="DUF7514" evidence="2">
    <location>
        <begin position="32"/>
        <end position="192"/>
    </location>
</feature>
<protein>
    <recommendedName>
        <fullName evidence="2">DUF7514 domain-containing protein</fullName>
    </recommendedName>
</protein>
<feature type="compositionally biased region" description="Basic residues" evidence="1">
    <location>
        <begin position="348"/>
        <end position="360"/>
    </location>
</feature>
<dbReference type="PANTHER" id="PTHR39611">
    <property type="entry name" value="HYDROXYPROLINE-RICH GLYCOPROTEIN DZ-HRGP-RELATED"/>
    <property type="match status" value="1"/>
</dbReference>
<reference evidence="3" key="1">
    <citation type="journal article" date="2020" name="Stud. Mycol.">
        <title>101 Dothideomycetes genomes: a test case for predicting lifestyles and emergence of pathogens.</title>
        <authorList>
            <person name="Haridas S."/>
            <person name="Albert R."/>
            <person name="Binder M."/>
            <person name="Bloem J."/>
            <person name="Labutti K."/>
            <person name="Salamov A."/>
            <person name="Andreopoulos B."/>
            <person name="Baker S."/>
            <person name="Barry K."/>
            <person name="Bills G."/>
            <person name="Bluhm B."/>
            <person name="Cannon C."/>
            <person name="Castanera R."/>
            <person name="Culley D."/>
            <person name="Daum C."/>
            <person name="Ezra D."/>
            <person name="Gonzalez J."/>
            <person name="Henrissat B."/>
            <person name="Kuo A."/>
            <person name="Liang C."/>
            <person name="Lipzen A."/>
            <person name="Lutzoni F."/>
            <person name="Magnuson J."/>
            <person name="Mondo S."/>
            <person name="Nolan M."/>
            <person name="Ohm R."/>
            <person name="Pangilinan J."/>
            <person name="Park H.-J."/>
            <person name="Ramirez L."/>
            <person name="Alfaro M."/>
            <person name="Sun H."/>
            <person name="Tritt A."/>
            <person name="Yoshinaga Y."/>
            <person name="Zwiers L.-H."/>
            <person name="Turgeon B."/>
            <person name="Goodwin S."/>
            <person name="Spatafora J."/>
            <person name="Crous P."/>
            <person name="Grigoriev I."/>
        </authorList>
    </citation>
    <scope>NUCLEOTIDE SEQUENCE</scope>
    <source>
        <strain evidence="3">CBS 122368</strain>
    </source>
</reference>
<keyword evidence="4" id="KW-1185">Reference proteome</keyword>
<dbReference type="InterPro" id="IPR055936">
    <property type="entry name" value="DUF7514"/>
</dbReference>